<organism evidence="1 2">
    <name type="scientific">candidate division WWE3 bacterium</name>
    <dbReference type="NCBI Taxonomy" id="2053526"/>
    <lineage>
        <taxon>Bacteria</taxon>
        <taxon>Katanobacteria</taxon>
    </lineage>
</organism>
<comment type="caution">
    <text evidence="1">The sequence shown here is derived from an EMBL/GenBank/DDBJ whole genome shotgun (WGS) entry which is preliminary data.</text>
</comment>
<accession>A0A955RPJ4</accession>
<dbReference type="InterPro" id="IPR013744">
    <property type="entry name" value="SidJ"/>
</dbReference>
<reference evidence="1" key="2">
    <citation type="journal article" date="2021" name="Microbiome">
        <title>Successional dynamics and alternative stable states in a saline activated sludge microbial community over 9 years.</title>
        <authorList>
            <person name="Wang Y."/>
            <person name="Ye J."/>
            <person name="Ju F."/>
            <person name="Liu L."/>
            <person name="Boyd J.A."/>
            <person name="Deng Y."/>
            <person name="Parks D.H."/>
            <person name="Jiang X."/>
            <person name="Yin X."/>
            <person name="Woodcroft B.J."/>
            <person name="Tyson G.W."/>
            <person name="Hugenholtz P."/>
            <person name="Polz M.F."/>
            <person name="Zhang T."/>
        </authorList>
    </citation>
    <scope>NUCLEOTIDE SEQUENCE</scope>
    <source>
        <strain evidence="1">HKST-UBA01</strain>
    </source>
</reference>
<evidence type="ECO:0000313" key="1">
    <source>
        <dbReference type="EMBL" id="MCA9390309.1"/>
    </source>
</evidence>
<gene>
    <name evidence="1" type="ORF">KC571_02790</name>
</gene>
<dbReference type="SUPFAM" id="SSF53474">
    <property type="entry name" value="alpha/beta-Hydrolases"/>
    <property type="match status" value="1"/>
</dbReference>
<dbReference type="Gene3D" id="3.40.50.1820">
    <property type="entry name" value="alpha/beta hydrolase"/>
    <property type="match status" value="1"/>
</dbReference>
<proteinExistence type="predicted"/>
<protein>
    <submittedName>
        <fullName evidence="1">DUF1749 domain-containing protein</fullName>
    </submittedName>
</protein>
<name>A0A955RPJ4_UNCKA</name>
<sequence>MVKSFDVVTFQASDGVQLNGLLSLPKSPKGVCIYVHGLTSSAFTSLGHAVTPMLNKAGYGIFILNTRGAGLVTGFKREDKRKASGFRYETFGTTFETFTDSVHDLDGAVLFLKSHKLKNIVFIGSSTGCQKSVYYLSQRGKQRGIMGIVLLSPLSDRVVIQSELGSQFDYALAHAKWLVNHKQKDAIMPAELTDFMLSAQRFVSLTDLKSEEEIFTYSNSKKPKTLESIKVPTLAVLGDKDEYNDRPVLELVEWYENTLQAKKKRVEWIEGADHGFTGKEKQVGAKITTWLDTIS</sequence>
<dbReference type="AlphaFoldDB" id="A0A955RPJ4"/>
<dbReference type="InterPro" id="IPR029058">
    <property type="entry name" value="AB_hydrolase_fold"/>
</dbReference>
<dbReference type="PANTHER" id="PTHR31591">
    <property type="entry name" value="UPF0613 PROTEIN PB24D3.06C"/>
    <property type="match status" value="1"/>
</dbReference>
<dbReference type="PANTHER" id="PTHR31591:SF1">
    <property type="entry name" value="UPF0613 PROTEIN PB24D3.06C"/>
    <property type="match status" value="1"/>
</dbReference>
<evidence type="ECO:0000313" key="2">
    <source>
        <dbReference type="Proteomes" id="UP000701698"/>
    </source>
</evidence>
<dbReference type="EMBL" id="JAGQKX010000065">
    <property type="protein sequence ID" value="MCA9390309.1"/>
    <property type="molecule type" value="Genomic_DNA"/>
</dbReference>
<dbReference type="Pfam" id="PF08538">
    <property type="entry name" value="DUF1749"/>
    <property type="match status" value="1"/>
</dbReference>
<dbReference type="Proteomes" id="UP000701698">
    <property type="component" value="Unassembled WGS sequence"/>
</dbReference>
<reference evidence="1" key="1">
    <citation type="submission" date="2020-04" db="EMBL/GenBank/DDBJ databases">
        <authorList>
            <person name="Zhang T."/>
        </authorList>
    </citation>
    <scope>NUCLEOTIDE SEQUENCE</scope>
    <source>
        <strain evidence="1">HKST-UBA01</strain>
    </source>
</reference>